<feature type="region of interest" description="Disordered" evidence="1">
    <location>
        <begin position="282"/>
        <end position="302"/>
    </location>
</feature>
<evidence type="ECO:0000256" key="1">
    <source>
        <dbReference type="SAM" id="MobiDB-lite"/>
    </source>
</evidence>
<evidence type="ECO:0000313" key="2">
    <source>
        <dbReference type="EMBL" id="MBW0495425.1"/>
    </source>
</evidence>
<feature type="compositionally biased region" description="Basic and acidic residues" evidence="1">
    <location>
        <begin position="287"/>
        <end position="302"/>
    </location>
</feature>
<dbReference type="EMBL" id="AVOT02013089">
    <property type="protein sequence ID" value="MBW0495425.1"/>
    <property type="molecule type" value="Genomic_DNA"/>
</dbReference>
<keyword evidence="3" id="KW-1185">Reference proteome</keyword>
<proteinExistence type="predicted"/>
<accession>A0A9Q3D6B7</accession>
<protein>
    <submittedName>
        <fullName evidence="2">Uncharacterized protein</fullName>
    </submittedName>
</protein>
<comment type="caution">
    <text evidence="2">The sequence shown here is derived from an EMBL/GenBank/DDBJ whole genome shotgun (WGS) entry which is preliminary data.</text>
</comment>
<dbReference type="AlphaFoldDB" id="A0A9Q3D6B7"/>
<evidence type="ECO:0000313" key="3">
    <source>
        <dbReference type="Proteomes" id="UP000765509"/>
    </source>
</evidence>
<name>A0A9Q3D6B7_9BASI</name>
<dbReference type="Proteomes" id="UP000765509">
    <property type="component" value="Unassembled WGS sequence"/>
</dbReference>
<gene>
    <name evidence="2" type="ORF">O181_035140</name>
</gene>
<reference evidence="2" key="1">
    <citation type="submission" date="2021-03" db="EMBL/GenBank/DDBJ databases">
        <title>Draft genome sequence of rust myrtle Austropuccinia psidii MF-1, a brazilian biotype.</title>
        <authorList>
            <person name="Quecine M.C."/>
            <person name="Pachon D.M.R."/>
            <person name="Bonatelli M.L."/>
            <person name="Correr F.H."/>
            <person name="Franceschini L.M."/>
            <person name="Leite T.F."/>
            <person name="Margarido G.R.A."/>
            <person name="Almeida C.A."/>
            <person name="Ferrarezi J.A."/>
            <person name="Labate C.A."/>
        </authorList>
    </citation>
    <scope>NUCLEOTIDE SEQUENCE</scope>
    <source>
        <strain evidence="2">MF-1</strain>
    </source>
</reference>
<sequence length="302" mass="33133">MASGARAGSAAAAAARAGQFVKDGKLINGVRQGLRIPSSMVPKVKLPPLPKFNRPNYNLPVMSPAAKVHPLPTQPCQSLYLLKFGSTQSSVNEVKTAADSSKLMEHTLELHVPASAAGAGKPLPAGILGYDGILSRAYLSGSRFLESVKAPKLVVLGAKSGKIKPSPLILNGQVYKSPEMERMKALVEKQPWTWKRVLRILRLIHNPYKVPGPNNRVEKIAWDWFHIYPRWQAHNQPPIGGAFGPVGITGRVKQLIVYFGTKLNIYTPAKRIRFKVPDEEEISKSPWTKESKVAHHDHANEG</sequence>
<organism evidence="2 3">
    <name type="scientific">Austropuccinia psidii MF-1</name>
    <dbReference type="NCBI Taxonomy" id="1389203"/>
    <lineage>
        <taxon>Eukaryota</taxon>
        <taxon>Fungi</taxon>
        <taxon>Dikarya</taxon>
        <taxon>Basidiomycota</taxon>
        <taxon>Pucciniomycotina</taxon>
        <taxon>Pucciniomycetes</taxon>
        <taxon>Pucciniales</taxon>
        <taxon>Sphaerophragmiaceae</taxon>
        <taxon>Austropuccinia</taxon>
    </lineage>
</organism>